<name>A0AAV6NCI3_9ROSI</name>
<gene>
    <name evidence="1" type="ORF">SDJN03_12151</name>
</gene>
<accession>A0AAV6NCI3</accession>
<keyword evidence="2" id="KW-1185">Reference proteome</keyword>
<evidence type="ECO:0000313" key="2">
    <source>
        <dbReference type="Proteomes" id="UP000685013"/>
    </source>
</evidence>
<evidence type="ECO:0000313" key="1">
    <source>
        <dbReference type="EMBL" id="KAG6595598.1"/>
    </source>
</evidence>
<dbReference type="AlphaFoldDB" id="A0AAV6NCI3"/>
<feature type="non-terminal residue" evidence="1">
    <location>
        <position position="1"/>
    </location>
</feature>
<proteinExistence type="predicted"/>
<dbReference type="Proteomes" id="UP000685013">
    <property type="component" value="Chromosome 7"/>
</dbReference>
<reference evidence="1 2" key="1">
    <citation type="journal article" date="2021" name="Hortic Res">
        <title>The domestication of Cucurbita argyrosperma as revealed by the genome of its wild relative.</title>
        <authorList>
            <person name="Barrera-Redondo J."/>
            <person name="Sanchez-de la Vega G."/>
            <person name="Aguirre-Liguori J.A."/>
            <person name="Castellanos-Morales G."/>
            <person name="Gutierrez-Guerrero Y.T."/>
            <person name="Aguirre-Dugua X."/>
            <person name="Aguirre-Planter E."/>
            <person name="Tenaillon M.I."/>
            <person name="Lira-Saade R."/>
            <person name="Eguiarte L.E."/>
        </authorList>
    </citation>
    <scope>NUCLEOTIDE SEQUENCE [LARGE SCALE GENOMIC DNA]</scope>
    <source>
        <strain evidence="1">JBR-2021</strain>
    </source>
</reference>
<protein>
    <submittedName>
        <fullName evidence="1">Uncharacterized protein</fullName>
    </submittedName>
</protein>
<sequence>MVWCWQHLKRQSISLLADTTRSRSHGNRLATKVQMQSKSHEEGDGRISITVAPCQFLQRLPQLLILATGV</sequence>
<organism evidence="1 2">
    <name type="scientific">Cucurbita argyrosperma subsp. sororia</name>
    <dbReference type="NCBI Taxonomy" id="37648"/>
    <lineage>
        <taxon>Eukaryota</taxon>
        <taxon>Viridiplantae</taxon>
        <taxon>Streptophyta</taxon>
        <taxon>Embryophyta</taxon>
        <taxon>Tracheophyta</taxon>
        <taxon>Spermatophyta</taxon>
        <taxon>Magnoliopsida</taxon>
        <taxon>eudicotyledons</taxon>
        <taxon>Gunneridae</taxon>
        <taxon>Pentapetalae</taxon>
        <taxon>rosids</taxon>
        <taxon>fabids</taxon>
        <taxon>Cucurbitales</taxon>
        <taxon>Cucurbitaceae</taxon>
        <taxon>Cucurbiteae</taxon>
        <taxon>Cucurbita</taxon>
    </lineage>
</organism>
<comment type="caution">
    <text evidence="1">The sequence shown here is derived from an EMBL/GenBank/DDBJ whole genome shotgun (WGS) entry which is preliminary data.</text>
</comment>
<dbReference type="EMBL" id="JAGKQH010000007">
    <property type="protein sequence ID" value="KAG6595598.1"/>
    <property type="molecule type" value="Genomic_DNA"/>
</dbReference>